<dbReference type="Proteomes" id="UP001217089">
    <property type="component" value="Unassembled WGS sequence"/>
</dbReference>
<keyword evidence="2" id="KW-1185">Reference proteome</keyword>
<reference evidence="1 2" key="1">
    <citation type="submission" date="2022-12" db="EMBL/GenBank/DDBJ databases">
        <title>Chromosome-level genome of Tegillarca granosa.</title>
        <authorList>
            <person name="Kim J."/>
        </authorList>
    </citation>
    <scope>NUCLEOTIDE SEQUENCE [LARGE SCALE GENOMIC DNA]</scope>
    <source>
        <strain evidence="1">Teg-2019</strain>
        <tissue evidence="1">Adductor muscle</tissue>
    </source>
</reference>
<evidence type="ECO:0008006" key="3">
    <source>
        <dbReference type="Google" id="ProtNLM"/>
    </source>
</evidence>
<evidence type="ECO:0000313" key="1">
    <source>
        <dbReference type="EMBL" id="KAJ8305507.1"/>
    </source>
</evidence>
<dbReference type="EMBL" id="JARBDR010000813">
    <property type="protein sequence ID" value="KAJ8305507.1"/>
    <property type="molecule type" value="Genomic_DNA"/>
</dbReference>
<proteinExistence type="predicted"/>
<dbReference type="PANTHER" id="PTHR33962">
    <property type="entry name" value="RECQ-MEDIATED GENOME INSTABILITY PROTEIN 2 RMI2"/>
    <property type="match status" value="1"/>
</dbReference>
<gene>
    <name evidence="1" type="ORF">KUTeg_016052</name>
</gene>
<sequence>MLQSKLVYNDICRNDIMTKILDLPSKKILIQDLRGCSRVKNEIGNKDTNKKIKEWSLSIIGKTLNFSVVWLQGIVTQVEDGEDCVIINDDTGEATILGCSKFPYMSSKLKTGQYVLIIGQLISSGNCPVLRAIKVQNLNQMVDSQSTWKLEVMDQIMNVD</sequence>
<dbReference type="InterPro" id="IPR012340">
    <property type="entry name" value="NA-bd_OB-fold"/>
</dbReference>
<evidence type="ECO:0000313" key="2">
    <source>
        <dbReference type="Proteomes" id="UP001217089"/>
    </source>
</evidence>
<dbReference type="Pfam" id="PF16100">
    <property type="entry name" value="RMI2"/>
    <property type="match status" value="1"/>
</dbReference>
<dbReference type="Gene3D" id="2.40.50.140">
    <property type="entry name" value="Nucleic acid-binding proteins"/>
    <property type="match status" value="1"/>
</dbReference>
<dbReference type="InterPro" id="IPR032245">
    <property type="entry name" value="RMI2"/>
</dbReference>
<name>A0ABQ9ENJ8_TEGGR</name>
<organism evidence="1 2">
    <name type="scientific">Tegillarca granosa</name>
    <name type="common">Malaysian cockle</name>
    <name type="synonym">Anadara granosa</name>
    <dbReference type="NCBI Taxonomy" id="220873"/>
    <lineage>
        <taxon>Eukaryota</taxon>
        <taxon>Metazoa</taxon>
        <taxon>Spiralia</taxon>
        <taxon>Lophotrochozoa</taxon>
        <taxon>Mollusca</taxon>
        <taxon>Bivalvia</taxon>
        <taxon>Autobranchia</taxon>
        <taxon>Pteriomorphia</taxon>
        <taxon>Arcoida</taxon>
        <taxon>Arcoidea</taxon>
        <taxon>Arcidae</taxon>
        <taxon>Tegillarca</taxon>
    </lineage>
</organism>
<dbReference type="PANTHER" id="PTHR33962:SF1">
    <property type="entry name" value="RECQ-MEDIATED GENOME INSTABILITY PROTEIN 2"/>
    <property type="match status" value="1"/>
</dbReference>
<accession>A0ABQ9ENJ8</accession>
<protein>
    <recommendedName>
        <fullName evidence="3">RecQ-mediated genome instability protein 2</fullName>
    </recommendedName>
</protein>
<comment type="caution">
    <text evidence="1">The sequence shown here is derived from an EMBL/GenBank/DDBJ whole genome shotgun (WGS) entry which is preliminary data.</text>
</comment>